<dbReference type="SUPFAM" id="SSF56235">
    <property type="entry name" value="N-terminal nucleophile aminohydrolases (Ntn hydrolases)"/>
    <property type="match status" value="1"/>
</dbReference>
<evidence type="ECO:0000256" key="4">
    <source>
        <dbReference type="ARBA" id="ARBA00022576"/>
    </source>
</evidence>
<feature type="domain" description="Glutamine amidotransferase type-2" evidence="10">
    <location>
        <begin position="2"/>
        <end position="245"/>
    </location>
</feature>
<dbReference type="GO" id="GO:0006047">
    <property type="term" value="P:UDP-N-acetylglucosamine metabolic process"/>
    <property type="evidence" value="ECO:0007669"/>
    <property type="project" value="TreeGrafter"/>
</dbReference>
<keyword evidence="7" id="KW-0315">Glutamine amidotransferase</keyword>
<evidence type="ECO:0000256" key="1">
    <source>
        <dbReference type="ARBA" id="ARBA00001031"/>
    </source>
</evidence>
<dbReference type="InterPro" id="IPR035490">
    <property type="entry name" value="GlmS/FrlB_SIS"/>
</dbReference>
<evidence type="ECO:0000256" key="2">
    <source>
        <dbReference type="ARBA" id="ARBA00012916"/>
    </source>
</evidence>
<dbReference type="CDD" id="cd05008">
    <property type="entry name" value="SIS_GlmS_GlmD_1"/>
    <property type="match status" value="1"/>
</dbReference>
<keyword evidence="6" id="KW-0677">Repeat</keyword>
<evidence type="ECO:0000256" key="9">
    <source>
        <dbReference type="HAMAP-Rule" id="MF_00164"/>
    </source>
</evidence>
<dbReference type="Pfam" id="PF01380">
    <property type="entry name" value="SIS"/>
    <property type="match status" value="2"/>
</dbReference>
<dbReference type="SUPFAM" id="SSF53697">
    <property type="entry name" value="SIS domain"/>
    <property type="match status" value="1"/>
</dbReference>
<evidence type="ECO:0000256" key="7">
    <source>
        <dbReference type="ARBA" id="ARBA00022962"/>
    </source>
</evidence>
<feature type="domain" description="SIS" evidence="11">
    <location>
        <begin position="462"/>
        <end position="603"/>
    </location>
</feature>
<dbReference type="GO" id="GO:0097367">
    <property type="term" value="F:carbohydrate derivative binding"/>
    <property type="evidence" value="ECO:0007669"/>
    <property type="project" value="InterPro"/>
</dbReference>
<dbReference type="InterPro" id="IPR001347">
    <property type="entry name" value="SIS_dom"/>
</dbReference>
<keyword evidence="9" id="KW-0963">Cytoplasm</keyword>
<accession>A0A7C2BKI8</accession>
<dbReference type="FunFam" id="3.60.20.10:FF:000006">
    <property type="entry name" value="Glutamine--fructose-6-phosphate aminotransferase [isomerizing]"/>
    <property type="match status" value="1"/>
</dbReference>
<reference evidence="12" key="1">
    <citation type="journal article" date="2020" name="mSystems">
        <title>Genome- and Community-Level Interaction Insights into Carbon Utilization and Element Cycling Functions of Hydrothermarchaeota in Hydrothermal Sediment.</title>
        <authorList>
            <person name="Zhou Z."/>
            <person name="Liu Y."/>
            <person name="Xu W."/>
            <person name="Pan J."/>
            <person name="Luo Z.H."/>
            <person name="Li M."/>
        </authorList>
    </citation>
    <scope>NUCLEOTIDE SEQUENCE [LARGE SCALE GENOMIC DNA]</scope>
    <source>
        <strain evidence="12">SpSt-23</strain>
    </source>
</reference>
<dbReference type="PANTHER" id="PTHR10937:SF0">
    <property type="entry name" value="GLUTAMINE--FRUCTOSE-6-PHOSPHATE TRANSAMINASE (ISOMERIZING)"/>
    <property type="match status" value="1"/>
</dbReference>
<keyword evidence="4 9" id="KW-0032">Aminotransferase</keyword>
<gene>
    <name evidence="9 12" type="primary">glmS</name>
    <name evidence="12" type="ORF">ENP55_02670</name>
</gene>
<dbReference type="EC" id="2.6.1.16" evidence="2 9"/>
<dbReference type="GO" id="GO:0005975">
    <property type="term" value="P:carbohydrate metabolic process"/>
    <property type="evidence" value="ECO:0007669"/>
    <property type="project" value="UniProtKB-UniRule"/>
</dbReference>
<comment type="caution">
    <text evidence="12">The sequence shown here is derived from an EMBL/GenBank/DDBJ whole genome shotgun (WGS) entry which is preliminary data.</text>
</comment>
<dbReference type="InterPro" id="IPR017932">
    <property type="entry name" value="GATase_2_dom"/>
</dbReference>
<dbReference type="Gene3D" id="3.40.50.10490">
    <property type="entry name" value="Glucose-6-phosphate isomerase like protein, domain 1"/>
    <property type="match status" value="2"/>
</dbReference>
<dbReference type="GO" id="GO:0004360">
    <property type="term" value="F:glutamine-fructose-6-phosphate transaminase (isomerizing) activity"/>
    <property type="evidence" value="ECO:0007669"/>
    <property type="project" value="UniProtKB-UniRule"/>
</dbReference>
<dbReference type="NCBIfam" id="NF001484">
    <property type="entry name" value="PRK00331.1"/>
    <property type="match status" value="1"/>
</dbReference>
<feature type="initiator methionine" description="Removed" evidence="9">
    <location>
        <position position="1"/>
    </location>
</feature>
<dbReference type="GO" id="GO:0006487">
    <property type="term" value="P:protein N-linked glycosylation"/>
    <property type="evidence" value="ECO:0007669"/>
    <property type="project" value="TreeGrafter"/>
</dbReference>
<dbReference type="InterPro" id="IPR005855">
    <property type="entry name" value="GFAT"/>
</dbReference>
<evidence type="ECO:0000256" key="6">
    <source>
        <dbReference type="ARBA" id="ARBA00022737"/>
    </source>
</evidence>
<dbReference type="CDD" id="cd00714">
    <property type="entry name" value="GFAT"/>
    <property type="match status" value="1"/>
</dbReference>
<dbReference type="InterPro" id="IPR046348">
    <property type="entry name" value="SIS_dom_sf"/>
</dbReference>
<dbReference type="PROSITE" id="PS51464">
    <property type="entry name" value="SIS"/>
    <property type="match status" value="2"/>
</dbReference>
<feature type="active site" description="Nucleophile; for GATase activity" evidence="9">
    <location>
        <position position="2"/>
    </location>
</feature>
<comment type="subcellular location">
    <subcellularLocation>
        <location evidence="9">Cytoplasm</location>
    </subcellularLocation>
</comment>
<dbReference type="GO" id="GO:0005737">
    <property type="term" value="C:cytoplasm"/>
    <property type="evidence" value="ECO:0007669"/>
    <property type="project" value="UniProtKB-SubCell"/>
</dbReference>
<evidence type="ECO:0000256" key="8">
    <source>
        <dbReference type="ARBA" id="ARBA00055466"/>
    </source>
</evidence>
<keyword evidence="5 9" id="KW-0808">Transferase</keyword>
<sequence>MCGIIGACLSSHVCRNFVIGEIVFNGLLRLEYRGYDSAGVAVIGDKLLVKKGKGKLSELDARLDFKGLRGCVGIGHTRWATHGVPNDVNAHPHVDCRNVFAVVHNGVLENFVELKRMLQSRGHVFASDTDTEVIPHLVEEYYYRTGDVFKSFKEAVKALKGTYAILLVTPLEPFKIFFAKKDSPLIIGLGEGFNLLASDIPAVLPHTRKVVVIRDNWAGFITPSEAYAEDLASGEPVELVKYARTVEWSISEAEKSGYPHFMLKEIYEQPRAVMETVYGALRDRLITQAVELLVNAEKVYITGAGTSFHAAEHFSITGTRLAGKPVISFISSEYDTFLPGAGEGDVLIVVSQSGETMDSLKALRAFKGRGVKIISVSNVIDSAIPRESHVTLYTRAGPEIGVAATKTFTTQTILLTYLAVRLGEAIGQLDSGDKEKILGSITSAGELVKKTLEDTGGLARKLASSISRSSSAYYLSRGVGVPVAKEGALKIKEIAYVHAESYPAGESKHGPIALVESSFPVVFVIPNDPYLETLLLGNIEEMKARGAYAIGVGAEGSRAMELVNEFIPVPRAHWALTPITHTIPLQLLAYYAAVEKGLDPDKPRNLAKTVTVE</sequence>
<dbReference type="AlphaFoldDB" id="A0A7C2BKI8"/>
<dbReference type="InterPro" id="IPR035466">
    <property type="entry name" value="GlmS/AgaS_SIS"/>
</dbReference>
<dbReference type="InterPro" id="IPR029055">
    <property type="entry name" value="Ntn_hydrolases_N"/>
</dbReference>
<dbReference type="Pfam" id="PF13522">
    <property type="entry name" value="GATase_6"/>
    <property type="match status" value="1"/>
</dbReference>
<evidence type="ECO:0000259" key="11">
    <source>
        <dbReference type="PROSITE" id="PS51464"/>
    </source>
</evidence>
<proteinExistence type="inferred from homology"/>
<comment type="catalytic activity">
    <reaction evidence="1 9">
        <text>D-fructose 6-phosphate + L-glutamine = D-glucosamine 6-phosphate + L-glutamate</text>
        <dbReference type="Rhea" id="RHEA:13237"/>
        <dbReference type="ChEBI" id="CHEBI:29985"/>
        <dbReference type="ChEBI" id="CHEBI:58359"/>
        <dbReference type="ChEBI" id="CHEBI:58725"/>
        <dbReference type="ChEBI" id="CHEBI:61527"/>
        <dbReference type="EC" id="2.6.1.16"/>
    </reaction>
</comment>
<dbReference type="PANTHER" id="PTHR10937">
    <property type="entry name" value="GLUCOSAMINE--FRUCTOSE-6-PHOSPHATE AMINOTRANSFERASE, ISOMERIZING"/>
    <property type="match status" value="1"/>
</dbReference>
<organism evidence="12">
    <name type="scientific">Thermosphaera aggregans</name>
    <dbReference type="NCBI Taxonomy" id="54254"/>
    <lineage>
        <taxon>Archaea</taxon>
        <taxon>Thermoproteota</taxon>
        <taxon>Thermoprotei</taxon>
        <taxon>Desulfurococcales</taxon>
        <taxon>Desulfurococcaceae</taxon>
        <taxon>Thermosphaera</taxon>
    </lineage>
</organism>
<dbReference type="CDD" id="cd05009">
    <property type="entry name" value="SIS_GlmS_GlmD_2"/>
    <property type="match status" value="1"/>
</dbReference>
<name>A0A7C2BKI8_9CREN</name>
<dbReference type="GO" id="GO:0006002">
    <property type="term" value="P:fructose 6-phosphate metabolic process"/>
    <property type="evidence" value="ECO:0007669"/>
    <property type="project" value="TreeGrafter"/>
</dbReference>
<feature type="domain" description="SIS" evidence="11">
    <location>
        <begin position="289"/>
        <end position="429"/>
    </location>
</feature>
<dbReference type="NCBIfam" id="TIGR01135">
    <property type="entry name" value="glmS"/>
    <property type="match status" value="1"/>
</dbReference>
<evidence type="ECO:0000256" key="3">
    <source>
        <dbReference type="ARBA" id="ARBA00016090"/>
    </source>
</evidence>
<evidence type="ECO:0000313" key="12">
    <source>
        <dbReference type="EMBL" id="HEF87197.1"/>
    </source>
</evidence>
<dbReference type="InterPro" id="IPR047084">
    <property type="entry name" value="GFAT_N"/>
</dbReference>
<comment type="subunit">
    <text evidence="9">Homodimer.</text>
</comment>
<evidence type="ECO:0000259" key="10">
    <source>
        <dbReference type="PROSITE" id="PS51278"/>
    </source>
</evidence>
<comment type="function">
    <text evidence="8 9">Catalyzes the first step in hexosamine metabolism, converting fructose-6P into glucosamine-6P using glutamine as a nitrogen source.</text>
</comment>
<feature type="active site" description="For Fru-6P isomerization activity" evidence="9">
    <location>
        <position position="608"/>
    </location>
</feature>
<evidence type="ECO:0000256" key="5">
    <source>
        <dbReference type="ARBA" id="ARBA00022679"/>
    </source>
</evidence>
<dbReference type="Gene3D" id="3.60.20.10">
    <property type="entry name" value="Glutamine Phosphoribosylpyrophosphate, subunit 1, domain 1"/>
    <property type="match status" value="1"/>
</dbReference>
<dbReference type="PROSITE" id="PS51278">
    <property type="entry name" value="GATASE_TYPE_2"/>
    <property type="match status" value="1"/>
</dbReference>
<dbReference type="EMBL" id="DSJT01000012">
    <property type="protein sequence ID" value="HEF87197.1"/>
    <property type="molecule type" value="Genomic_DNA"/>
</dbReference>
<protein>
    <recommendedName>
        <fullName evidence="3 9">Glutamine--fructose-6-phosphate aminotransferase [isomerizing]</fullName>
        <ecNumber evidence="2 9">2.6.1.16</ecNumber>
    </recommendedName>
    <alternativeName>
        <fullName evidence="9">D-fructose-6-phosphate amidotransferase</fullName>
    </alternativeName>
    <alternativeName>
        <fullName evidence="9">GFAT</fullName>
    </alternativeName>
    <alternativeName>
        <fullName evidence="9">Glucosamine-6-phosphate synthase</fullName>
    </alternativeName>
    <alternativeName>
        <fullName evidence="9">Hexosephosphate aminotransferase</fullName>
    </alternativeName>
    <alternativeName>
        <fullName evidence="9">L-glutamine--D-fructose-6-phosphate amidotransferase</fullName>
    </alternativeName>
</protein>
<dbReference type="HAMAP" id="MF_00164">
    <property type="entry name" value="GlmS"/>
    <property type="match status" value="1"/>
</dbReference>